<evidence type="ECO:0000256" key="3">
    <source>
        <dbReference type="ARBA" id="ARBA00022801"/>
    </source>
</evidence>
<name>A0A2D1KPZ9_9LACO</name>
<dbReference type="SUPFAM" id="SSF54001">
    <property type="entry name" value="Cysteine proteinases"/>
    <property type="match status" value="1"/>
</dbReference>
<dbReference type="OrthoDB" id="1654978at2"/>
<dbReference type="PANTHER" id="PTHR47053:SF1">
    <property type="entry name" value="MUREIN DD-ENDOPEPTIDASE MEPH-RELATED"/>
    <property type="match status" value="1"/>
</dbReference>
<keyword evidence="4" id="KW-0788">Thiol protease</keyword>
<evidence type="ECO:0000313" key="8">
    <source>
        <dbReference type="EMBL" id="ATO44196.1"/>
    </source>
</evidence>
<evidence type="ECO:0000256" key="2">
    <source>
        <dbReference type="ARBA" id="ARBA00022670"/>
    </source>
</evidence>
<keyword evidence="3" id="KW-0378">Hydrolase</keyword>
<feature type="domain" description="NlpC/P60" evidence="7">
    <location>
        <begin position="433"/>
        <end position="553"/>
    </location>
</feature>
<feature type="chain" id="PRO_5013924603" evidence="6">
    <location>
        <begin position="37"/>
        <end position="553"/>
    </location>
</feature>
<sequence length="553" mass="54322">MSKAKLKSKNHLSTYLAAGVAGLAGATLAGAQQAQAAQTAEVTYQDGATTVWNNPTTGQKPTRYLTKGQAVKVQATKQVFGEKWYQIGTDEWVPAKYFQANTAEKTTAKTSDTVTGNYKDGAITIWTSPTSGQPTGNYMVYGQTKTASEQVKVGNITWYKIADNAWVPSAYVAYNNTDLTGVEPAKSADLQIGSTAASTSTVSASSVASTTDAQSAATASANAASEAAASTAAAQSAATASANAASEAAANSIAAASAAAASTAAEQAAQQTAAQSAATASANAASEAAAQSAATASANAASAAAASQATSQANAESAAQSAATASANAASEAAASTAAQSAATASANAASEAAAQSAATASANAASEAAAQSAATASANAASAAAASQATSQATQVSTNTDQASTQNTSSQASQATNTNSSTSNSNSSTSYGAGAQAAISAAESQIGVAYVWGGESEGSGFDCSGLTQWALAKAGVSIGRVTTAQESAGSRVSISQLQPGDLVFWGSAGATYHVALYIGNNQYINAPQPGETVTIASISSYFMPSFGVHINY</sequence>
<evidence type="ECO:0000256" key="4">
    <source>
        <dbReference type="ARBA" id="ARBA00022807"/>
    </source>
</evidence>
<dbReference type="PANTHER" id="PTHR47053">
    <property type="entry name" value="MUREIN DD-ENDOPEPTIDASE MEPH-RELATED"/>
    <property type="match status" value="1"/>
</dbReference>
<accession>A0A2D1KPZ9</accession>
<dbReference type="PROSITE" id="PS51935">
    <property type="entry name" value="NLPC_P60"/>
    <property type="match status" value="1"/>
</dbReference>
<evidence type="ECO:0000313" key="9">
    <source>
        <dbReference type="Proteomes" id="UP000223559"/>
    </source>
</evidence>
<evidence type="ECO:0000256" key="1">
    <source>
        <dbReference type="ARBA" id="ARBA00007074"/>
    </source>
</evidence>
<dbReference type="Pfam" id="PF00877">
    <property type="entry name" value="NLPC_P60"/>
    <property type="match status" value="1"/>
</dbReference>
<dbReference type="Gene3D" id="3.90.1720.10">
    <property type="entry name" value="endopeptidase domain like (from Nostoc punctiforme)"/>
    <property type="match status" value="1"/>
</dbReference>
<keyword evidence="9" id="KW-1185">Reference proteome</keyword>
<comment type="similarity">
    <text evidence="1">Belongs to the peptidase C40 family.</text>
</comment>
<protein>
    <submittedName>
        <fullName evidence="8">Cell surface protein</fullName>
    </submittedName>
</protein>
<keyword evidence="2" id="KW-0645">Protease</keyword>
<feature type="signal peptide" evidence="6">
    <location>
        <begin position="1"/>
        <end position="36"/>
    </location>
</feature>
<dbReference type="InterPro" id="IPR000064">
    <property type="entry name" value="NLP_P60_dom"/>
</dbReference>
<keyword evidence="6" id="KW-0732">Signal</keyword>
<evidence type="ECO:0000259" key="7">
    <source>
        <dbReference type="PROSITE" id="PS51935"/>
    </source>
</evidence>
<dbReference type="RefSeq" id="WP_056980286.1">
    <property type="nucleotide sequence ID" value="NZ_AZDC01000050.1"/>
</dbReference>
<dbReference type="AlphaFoldDB" id="A0A2D1KPZ9"/>
<proteinExistence type="inferred from homology"/>
<dbReference type="KEGG" id="lcy:LC20004_09925"/>
<dbReference type="Proteomes" id="UP000223559">
    <property type="component" value="Chromosome"/>
</dbReference>
<dbReference type="GO" id="GO:0008234">
    <property type="term" value="F:cysteine-type peptidase activity"/>
    <property type="evidence" value="ECO:0007669"/>
    <property type="project" value="UniProtKB-KW"/>
</dbReference>
<dbReference type="InterPro" id="IPR038765">
    <property type="entry name" value="Papain-like_cys_pep_sf"/>
</dbReference>
<evidence type="ECO:0000256" key="5">
    <source>
        <dbReference type="SAM" id="MobiDB-lite"/>
    </source>
</evidence>
<feature type="region of interest" description="Disordered" evidence="5">
    <location>
        <begin position="396"/>
        <end position="430"/>
    </location>
</feature>
<organism evidence="8 9">
    <name type="scientific">Loigolactobacillus coryniformis subsp. torquens DSM 20004 = KCTC 3535</name>
    <dbReference type="NCBI Taxonomy" id="1423822"/>
    <lineage>
        <taxon>Bacteria</taxon>
        <taxon>Bacillati</taxon>
        <taxon>Bacillota</taxon>
        <taxon>Bacilli</taxon>
        <taxon>Lactobacillales</taxon>
        <taxon>Lactobacillaceae</taxon>
        <taxon>Loigolactobacillus</taxon>
    </lineage>
</organism>
<reference evidence="8 9" key="1">
    <citation type="submission" date="2016-10" db="EMBL/GenBank/DDBJ databases">
        <title>The whole genome sequencing and assembly of L. cotyniformis subsp. torquens DSM 20004 strain.</title>
        <authorList>
            <person name="Park M.-K."/>
            <person name="Lee Y.-J."/>
            <person name="Yi H."/>
            <person name="Bahn Y.-S."/>
            <person name="Kim J.F."/>
            <person name="Lee D.-W."/>
        </authorList>
    </citation>
    <scope>NUCLEOTIDE SEQUENCE [LARGE SCALE GENOMIC DNA]</scope>
    <source>
        <strain evidence="8 9">DSM 20004</strain>
    </source>
</reference>
<dbReference type="GO" id="GO:0006508">
    <property type="term" value="P:proteolysis"/>
    <property type="evidence" value="ECO:0007669"/>
    <property type="project" value="UniProtKB-KW"/>
</dbReference>
<evidence type="ECO:0000256" key="6">
    <source>
        <dbReference type="SAM" id="SignalP"/>
    </source>
</evidence>
<dbReference type="EMBL" id="CP017697">
    <property type="protein sequence ID" value="ATO44196.1"/>
    <property type="molecule type" value="Genomic_DNA"/>
</dbReference>
<gene>
    <name evidence="8" type="ORF">LC20004_09925</name>
</gene>
<dbReference type="InterPro" id="IPR051202">
    <property type="entry name" value="Peptidase_C40"/>
</dbReference>